<dbReference type="GO" id="GO:0015267">
    <property type="term" value="F:channel activity"/>
    <property type="evidence" value="ECO:0007669"/>
    <property type="project" value="InterPro"/>
</dbReference>
<evidence type="ECO:0000256" key="2">
    <source>
        <dbReference type="ARBA" id="ARBA00022448"/>
    </source>
</evidence>
<dbReference type="SUPFAM" id="SSF81338">
    <property type="entry name" value="Aquaporin-like"/>
    <property type="match status" value="1"/>
</dbReference>
<organism evidence="8 9">
    <name type="scientific">Crateriforma conspicua</name>
    <dbReference type="NCBI Taxonomy" id="2527996"/>
    <lineage>
        <taxon>Bacteria</taxon>
        <taxon>Pseudomonadati</taxon>
        <taxon>Planctomycetota</taxon>
        <taxon>Planctomycetia</taxon>
        <taxon>Planctomycetales</taxon>
        <taxon>Planctomycetaceae</taxon>
        <taxon>Crateriforma</taxon>
    </lineage>
</organism>
<dbReference type="GO" id="GO:0016020">
    <property type="term" value="C:membrane"/>
    <property type="evidence" value="ECO:0007669"/>
    <property type="project" value="UniProtKB-SubCell"/>
</dbReference>
<feature type="transmembrane region" description="Helical" evidence="7">
    <location>
        <begin position="86"/>
        <end position="105"/>
    </location>
</feature>
<feature type="transmembrane region" description="Helical" evidence="7">
    <location>
        <begin position="194"/>
        <end position="214"/>
    </location>
</feature>
<proteinExistence type="inferred from homology"/>
<dbReference type="InterPro" id="IPR022357">
    <property type="entry name" value="MIP_CS"/>
</dbReference>
<evidence type="ECO:0000256" key="5">
    <source>
        <dbReference type="ARBA" id="ARBA00023136"/>
    </source>
</evidence>
<accession>A0A5C6FNU5</accession>
<dbReference type="PRINTS" id="PR00783">
    <property type="entry name" value="MINTRINSICP"/>
</dbReference>
<dbReference type="Proteomes" id="UP000316476">
    <property type="component" value="Unassembled WGS sequence"/>
</dbReference>
<evidence type="ECO:0000256" key="6">
    <source>
        <dbReference type="RuleBase" id="RU000477"/>
    </source>
</evidence>
<dbReference type="EMBL" id="SJPZ01000002">
    <property type="protein sequence ID" value="TWU61751.1"/>
    <property type="molecule type" value="Genomic_DNA"/>
</dbReference>
<dbReference type="InterPro" id="IPR023271">
    <property type="entry name" value="Aquaporin-like"/>
</dbReference>
<keyword evidence="5 7" id="KW-0472">Membrane</keyword>
<evidence type="ECO:0000256" key="4">
    <source>
        <dbReference type="ARBA" id="ARBA00022989"/>
    </source>
</evidence>
<dbReference type="InterPro" id="IPR034294">
    <property type="entry name" value="Aquaporin_transptr"/>
</dbReference>
<feature type="transmembrane region" description="Helical" evidence="7">
    <location>
        <begin position="153"/>
        <end position="174"/>
    </location>
</feature>
<reference evidence="8 9" key="1">
    <citation type="submission" date="2019-02" db="EMBL/GenBank/DDBJ databases">
        <title>Deep-cultivation of Planctomycetes and their phenomic and genomic characterization uncovers novel biology.</title>
        <authorList>
            <person name="Wiegand S."/>
            <person name="Jogler M."/>
            <person name="Boedeker C."/>
            <person name="Pinto D."/>
            <person name="Vollmers J."/>
            <person name="Rivas-Marin E."/>
            <person name="Kohn T."/>
            <person name="Peeters S.H."/>
            <person name="Heuer A."/>
            <person name="Rast P."/>
            <person name="Oberbeckmann S."/>
            <person name="Bunk B."/>
            <person name="Jeske O."/>
            <person name="Meyerdierks A."/>
            <person name="Storesund J.E."/>
            <person name="Kallscheuer N."/>
            <person name="Luecker S."/>
            <person name="Lage O.M."/>
            <person name="Pohl T."/>
            <person name="Merkel B.J."/>
            <person name="Hornburger P."/>
            <person name="Mueller R.-W."/>
            <person name="Bruemmer F."/>
            <person name="Labrenz M."/>
            <person name="Spormann A.M."/>
            <person name="Op Den Camp H."/>
            <person name="Overmann J."/>
            <person name="Amann R."/>
            <person name="Jetten M.S.M."/>
            <person name="Mascher T."/>
            <person name="Medema M.H."/>
            <person name="Devos D.P."/>
            <person name="Kaster A.-K."/>
            <person name="Ovreas L."/>
            <person name="Rohde M."/>
            <person name="Galperin M.Y."/>
            <person name="Jogler C."/>
        </authorList>
    </citation>
    <scope>NUCLEOTIDE SEQUENCE [LARGE SCALE GENOMIC DNA]</scope>
    <source>
        <strain evidence="8 9">V7</strain>
    </source>
</reference>
<protein>
    <submittedName>
        <fullName evidence="8">Aquaporin Z 2</fullName>
    </submittedName>
</protein>
<dbReference type="PANTHER" id="PTHR45724:SF13">
    <property type="entry name" value="AQUAPORIN NIP1-1-RELATED"/>
    <property type="match status" value="1"/>
</dbReference>
<evidence type="ECO:0000256" key="7">
    <source>
        <dbReference type="SAM" id="Phobius"/>
    </source>
</evidence>
<dbReference type="AlphaFoldDB" id="A0A5C6FNU5"/>
<feature type="transmembrane region" description="Helical" evidence="7">
    <location>
        <begin position="12"/>
        <end position="33"/>
    </location>
</feature>
<dbReference type="OrthoDB" id="9807293at2"/>
<dbReference type="RefSeq" id="WP_146414552.1">
    <property type="nucleotide sequence ID" value="NZ_SJPZ01000002.1"/>
</dbReference>
<evidence type="ECO:0000256" key="3">
    <source>
        <dbReference type="ARBA" id="ARBA00022692"/>
    </source>
</evidence>
<keyword evidence="3 6" id="KW-0812">Transmembrane</keyword>
<dbReference type="PANTHER" id="PTHR45724">
    <property type="entry name" value="AQUAPORIN NIP2-1"/>
    <property type="match status" value="1"/>
</dbReference>
<name>A0A5C6FNU5_9PLAN</name>
<comment type="subcellular location">
    <subcellularLocation>
        <location evidence="1">Membrane</location>
        <topology evidence="1">Multi-pass membrane protein</topology>
    </subcellularLocation>
</comment>
<dbReference type="Pfam" id="PF00230">
    <property type="entry name" value="MIP"/>
    <property type="match status" value="1"/>
</dbReference>
<sequence>MQTPLFHRCVAEFLGTMFLIVIGCGAVVVAGLVEPLTHEGVAIVWGLVVLVLIYAIGDISGCHINPSVTIGFAAAGRFPLREVGPYAIAQLAGAIAGAAALRAVFGVDSTNLGSTAINPVITVAGGFAIEFMMTLILMFVVMGVSTGAKEKSITAGLAVGAVIGMEAMTAGPMTGASMNPFRSLGPALVSGNLINIWVYLIATVLGSLTGMALYKWIRCVTECDTAED</sequence>
<dbReference type="PROSITE" id="PS00221">
    <property type="entry name" value="MIP"/>
    <property type="match status" value="1"/>
</dbReference>
<comment type="caution">
    <text evidence="8">The sequence shown here is derived from an EMBL/GenBank/DDBJ whole genome shotgun (WGS) entry which is preliminary data.</text>
</comment>
<feature type="transmembrane region" description="Helical" evidence="7">
    <location>
        <begin position="39"/>
        <end position="57"/>
    </location>
</feature>
<evidence type="ECO:0000313" key="8">
    <source>
        <dbReference type="EMBL" id="TWU61751.1"/>
    </source>
</evidence>
<keyword evidence="4 7" id="KW-1133">Transmembrane helix</keyword>
<keyword evidence="2 6" id="KW-0813">Transport</keyword>
<feature type="transmembrane region" description="Helical" evidence="7">
    <location>
        <begin position="117"/>
        <end position="141"/>
    </location>
</feature>
<evidence type="ECO:0000313" key="9">
    <source>
        <dbReference type="Proteomes" id="UP000316476"/>
    </source>
</evidence>
<gene>
    <name evidence="8" type="primary">aqpZ2_2</name>
    <name evidence="8" type="ORF">V7x_34390</name>
</gene>
<dbReference type="Gene3D" id="1.20.1080.10">
    <property type="entry name" value="Glycerol uptake facilitator protein"/>
    <property type="match status" value="1"/>
</dbReference>
<evidence type="ECO:0000256" key="1">
    <source>
        <dbReference type="ARBA" id="ARBA00004141"/>
    </source>
</evidence>
<comment type="similarity">
    <text evidence="6">Belongs to the MIP/aquaporin (TC 1.A.8) family.</text>
</comment>
<dbReference type="InterPro" id="IPR000425">
    <property type="entry name" value="MIP"/>
</dbReference>